<feature type="domain" description="Major facilitator superfamily (MFS) profile" evidence="8">
    <location>
        <begin position="41"/>
        <end position="488"/>
    </location>
</feature>
<dbReference type="SUPFAM" id="SSF103473">
    <property type="entry name" value="MFS general substrate transporter"/>
    <property type="match status" value="1"/>
</dbReference>
<keyword evidence="3 7" id="KW-0812">Transmembrane</keyword>
<dbReference type="RefSeq" id="XP_041550909.1">
    <property type="nucleotide sequence ID" value="XM_041697645.1"/>
</dbReference>
<dbReference type="PANTHER" id="PTHR48022">
    <property type="entry name" value="PLASTIDIC GLUCOSE TRANSPORTER 4"/>
    <property type="match status" value="1"/>
</dbReference>
<feature type="transmembrane region" description="Helical" evidence="7">
    <location>
        <begin position="433"/>
        <end position="454"/>
    </location>
</feature>
<evidence type="ECO:0000256" key="2">
    <source>
        <dbReference type="ARBA" id="ARBA00010992"/>
    </source>
</evidence>
<dbReference type="Proteomes" id="UP000654913">
    <property type="component" value="Chromosome 1"/>
</dbReference>
<evidence type="ECO:0000256" key="1">
    <source>
        <dbReference type="ARBA" id="ARBA00004141"/>
    </source>
</evidence>
<dbReference type="AlphaFoldDB" id="A0A7R8AII3"/>
<feature type="transmembrane region" description="Helical" evidence="7">
    <location>
        <begin position="117"/>
        <end position="135"/>
    </location>
</feature>
<feature type="transmembrane region" description="Helical" evidence="7">
    <location>
        <begin position="338"/>
        <end position="359"/>
    </location>
</feature>
<evidence type="ECO:0000256" key="4">
    <source>
        <dbReference type="ARBA" id="ARBA00022989"/>
    </source>
</evidence>
<reference evidence="9" key="1">
    <citation type="submission" date="2021-01" db="EMBL/GenBank/DDBJ databases">
        <authorList>
            <consortium name="Aspergillus puulaauensis MK2 genome sequencing consortium"/>
            <person name="Kazuki M."/>
            <person name="Futagami T."/>
        </authorList>
    </citation>
    <scope>NUCLEOTIDE SEQUENCE</scope>
    <source>
        <strain evidence="9">MK2</strain>
    </source>
</reference>
<dbReference type="InterPro" id="IPR036259">
    <property type="entry name" value="MFS_trans_sf"/>
</dbReference>
<dbReference type="InterPro" id="IPR020846">
    <property type="entry name" value="MFS_dom"/>
</dbReference>
<evidence type="ECO:0000256" key="5">
    <source>
        <dbReference type="ARBA" id="ARBA00023136"/>
    </source>
</evidence>
<feature type="compositionally biased region" description="Polar residues" evidence="6">
    <location>
        <begin position="7"/>
        <end position="27"/>
    </location>
</feature>
<dbReference type="Pfam" id="PF00083">
    <property type="entry name" value="Sugar_tr"/>
    <property type="match status" value="1"/>
</dbReference>
<feature type="transmembrane region" description="Helical" evidence="7">
    <location>
        <begin position="182"/>
        <end position="205"/>
    </location>
</feature>
<gene>
    <name evidence="9" type="ORF">APUU_11543A</name>
</gene>
<evidence type="ECO:0000256" key="6">
    <source>
        <dbReference type="SAM" id="MobiDB-lite"/>
    </source>
</evidence>
<dbReference type="EMBL" id="AP024443">
    <property type="protein sequence ID" value="BCS18715.1"/>
    <property type="molecule type" value="Genomic_DNA"/>
</dbReference>
<reference evidence="9" key="2">
    <citation type="submission" date="2021-02" db="EMBL/GenBank/DDBJ databases">
        <title>Aspergillus puulaauensis MK2 genome sequence.</title>
        <authorList>
            <person name="Futagami T."/>
            <person name="Mori K."/>
            <person name="Kadooka C."/>
            <person name="Tanaka T."/>
        </authorList>
    </citation>
    <scope>NUCLEOTIDE SEQUENCE</scope>
    <source>
        <strain evidence="9">MK2</strain>
    </source>
</reference>
<dbReference type="InterPro" id="IPR005828">
    <property type="entry name" value="MFS_sugar_transport-like"/>
</dbReference>
<organism evidence="9 10">
    <name type="scientific">Aspergillus puulaauensis</name>
    <dbReference type="NCBI Taxonomy" id="1220207"/>
    <lineage>
        <taxon>Eukaryota</taxon>
        <taxon>Fungi</taxon>
        <taxon>Dikarya</taxon>
        <taxon>Ascomycota</taxon>
        <taxon>Pezizomycotina</taxon>
        <taxon>Eurotiomycetes</taxon>
        <taxon>Eurotiomycetidae</taxon>
        <taxon>Eurotiales</taxon>
        <taxon>Aspergillaceae</taxon>
        <taxon>Aspergillus</taxon>
    </lineage>
</organism>
<keyword evidence="10" id="KW-1185">Reference proteome</keyword>
<evidence type="ECO:0000313" key="9">
    <source>
        <dbReference type="EMBL" id="BCS18715.1"/>
    </source>
</evidence>
<comment type="similarity">
    <text evidence="2">Belongs to the major facilitator superfamily. Sugar transporter (TC 2.A.1.1) family.</text>
</comment>
<keyword evidence="5 7" id="KW-0472">Membrane</keyword>
<evidence type="ECO:0000256" key="3">
    <source>
        <dbReference type="ARBA" id="ARBA00022692"/>
    </source>
</evidence>
<evidence type="ECO:0000313" key="10">
    <source>
        <dbReference type="Proteomes" id="UP000654913"/>
    </source>
</evidence>
<feature type="region of interest" description="Disordered" evidence="6">
    <location>
        <begin position="1"/>
        <end position="27"/>
    </location>
</feature>
<name>A0A7R8AII3_9EURO</name>
<comment type="subcellular location">
    <subcellularLocation>
        <location evidence="1">Membrane</location>
        <topology evidence="1">Multi-pass membrane protein</topology>
    </subcellularLocation>
</comment>
<dbReference type="Gene3D" id="1.20.1250.20">
    <property type="entry name" value="MFS general substrate transporter like domains"/>
    <property type="match status" value="1"/>
</dbReference>
<dbReference type="GO" id="GO:0005351">
    <property type="term" value="F:carbohydrate:proton symporter activity"/>
    <property type="evidence" value="ECO:0007669"/>
    <property type="project" value="TreeGrafter"/>
</dbReference>
<feature type="transmembrane region" description="Helical" evidence="7">
    <location>
        <begin position="39"/>
        <end position="60"/>
    </location>
</feature>
<dbReference type="GO" id="GO:0016020">
    <property type="term" value="C:membrane"/>
    <property type="evidence" value="ECO:0007669"/>
    <property type="project" value="UniProtKB-SubCell"/>
</dbReference>
<dbReference type="OrthoDB" id="6612291at2759"/>
<dbReference type="InterPro" id="IPR050360">
    <property type="entry name" value="MFS_Sugar_Transporters"/>
</dbReference>
<feature type="transmembrane region" description="Helical" evidence="7">
    <location>
        <begin position="366"/>
        <end position="388"/>
    </location>
</feature>
<feature type="transmembrane region" description="Helical" evidence="7">
    <location>
        <begin position="466"/>
        <end position="484"/>
    </location>
</feature>
<accession>A0A7R8AII3</accession>
<dbReference type="GeneID" id="64968720"/>
<feature type="transmembrane region" description="Helical" evidence="7">
    <location>
        <begin position="303"/>
        <end position="326"/>
    </location>
</feature>
<proteinExistence type="inferred from homology"/>
<protein>
    <recommendedName>
        <fullName evidence="8">Major facilitator superfamily (MFS) profile domain-containing protein</fullName>
    </recommendedName>
</protein>
<evidence type="ECO:0000259" key="8">
    <source>
        <dbReference type="PROSITE" id="PS50850"/>
    </source>
</evidence>
<sequence length="508" mass="55046">MHLKTLTARNNSMSKPPRHSNQPGKESVAQSVRRFPKTLAWCLALTSGILLYGYDLVIVGNVSSMPEFQKDFGRQLDGKLIIPALWLGLWNIANPIGGILGALAGGYIQDLAGRRRWLTVASIISAVGVAIAYVSNLSNDIDGRRSIFFAAKLVQGFAVNMVMCTTQTYMSEVLPPILRGPILAFFPIFTLLGQLIGSIVVYVSLGKPGSDGYKHCFISEWAFSFLPLAVSLLMPESPAHLIRKNNLDAARKSQQRLVSSPEDTDTTLEQTRLSIELEGQTNAGSAPGYIECFKGTNCRRTAIVLFASLLPQLFGLTLLAKGSYFMQVVGMSPHNSLVFLQVGVSLGLAANVGSMLTVAKFGRRSLVMFGLTVCVFLWTGMGVAGFFSGAVTTWYTQVTLMIIITTVGLTTWPASYAIGAEASSLQLRAKSQGLGWLVNCLSNGILGLVLPYIFNDDEGALGAKTGFVYTGFCIVALGLAWLIVPEMKDKSVVEIDEMFEGRRGWVRV</sequence>
<evidence type="ECO:0000256" key="7">
    <source>
        <dbReference type="SAM" id="Phobius"/>
    </source>
</evidence>
<dbReference type="PROSITE" id="PS50850">
    <property type="entry name" value="MFS"/>
    <property type="match status" value="1"/>
</dbReference>
<keyword evidence="4 7" id="KW-1133">Transmembrane helix</keyword>
<dbReference type="KEGG" id="apuu:APUU_11543A"/>
<dbReference type="PANTHER" id="PTHR48022:SF41">
    <property type="entry name" value="MAJOR FACILITATOR SUPERFAMILY (MFS) PROFILE DOMAIN-CONTAINING PROTEIN"/>
    <property type="match status" value="1"/>
</dbReference>
<feature type="transmembrane region" description="Helical" evidence="7">
    <location>
        <begin position="80"/>
        <end position="105"/>
    </location>
</feature>
<feature type="transmembrane region" description="Helical" evidence="7">
    <location>
        <begin position="394"/>
        <end position="412"/>
    </location>
</feature>